<evidence type="ECO:0000313" key="1">
    <source>
        <dbReference type="EMBL" id="SFM65718.1"/>
    </source>
</evidence>
<accession>A0A1I4SMG8</accession>
<gene>
    <name evidence="1" type="ORF">SAMN05660836_01055</name>
</gene>
<name>A0A1I4SMG8_9BACT</name>
<dbReference type="Gene3D" id="2.40.160.10">
    <property type="entry name" value="Porin"/>
    <property type="match status" value="1"/>
</dbReference>
<organism evidence="1 2">
    <name type="scientific">Thermodesulforhabdus norvegica</name>
    <dbReference type="NCBI Taxonomy" id="39841"/>
    <lineage>
        <taxon>Bacteria</taxon>
        <taxon>Pseudomonadati</taxon>
        <taxon>Thermodesulfobacteriota</taxon>
        <taxon>Syntrophobacteria</taxon>
        <taxon>Syntrophobacterales</taxon>
        <taxon>Thermodesulforhabdaceae</taxon>
        <taxon>Thermodesulforhabdus</taxon>
    </lineage>
</organism>
<dbReference type="EMBL" id="FOUU01000002">
    <property type="protein sequence ID" value="SFM65718.1"/>
    <property type="molecule type" value="Genomic_DNA"/>
</dbReference>
<evidence type="ECO:0008006" key="3">
    <source>
        <dbReference type="Google" id="ProtNLM"/>
    </source>
</evidence>
<keyword evidence="2" id="KW-1185">Reference proteome</keyword>
<evidence type="ECO:0000313" key="2">
    <source>
        <dbReference type="Proteomes" id="UP000199611"/>
    </source>
</evidence>
<dbReference type="RefSeq" id="WP_093394006.1">
    <property type="nucleotide sequence ID" value="NZ_FOUU01000002.1"/>
</dbReference>
<proteinExistence type="predicted"/>
<dbReference type="OrthoDB" id="5416951at2"/>
<dbReference type="AlphaFoldDB" id="A0A1I4SMG8"/>
<dbReference type="InterPro" id="IPR023614">
    <property type="entry name" value="Porin_dom_sf"/>
</dbReference>
<sequence>MRKYLVMLIALVAAVAIAVPSFAVEFKYGGMYRWRIHANENMKDANSDLDDTANWIDQRLRLYFTFVGSENLQLVTKWEADTLWGLEKGAGRHGGGDWGADAVNLEMKNVYLDFMIPNTPVRALVGVQGLSYLDGWIVADDASAFVLKTAFDPVKVELGYIAGVNSDPVTDYNDMDDWFLALKYAEGPFNAAAVLFYQYAHDADYSYPNSIGYGGTGAVDKEDNHLVDLGFSLGYKMDWLGAKVNFVKNLGGYDIAGTDEDEDYEGWMVEAALDFYMGAFTFTLGGFWTSDDFAYPAGRSHYWAEIAGLGTLDVNVAGNDWYTSSYGMGGGLPNRGDYDAGDAPRNLWTIHAGVAWQALDTTKVTFNYYYLGTDDDVLANEATDEYDDSIGHELDLYIDHKLMDGLTLRLVGAYLIGDDALSTNEEDDNIYEVGARLLWKF</sequence>
<reference evidence="1 2" key="1">
    <citation type="submission" date="2016-10" db="EMBL/GenBank/DDBJ databases">
        <authorList>
            <person name="de Groot N.N."/>
        </authorList>
    </citation>
    <scope>NUCLEOTIDE SEQUENCE [LARGE SCALE GENOMIC DNA]</scope>
    <source>
        <strain evidence="1 2">DSM 9990</strain>
    </source>
</reference>
<dbReference type="Proteomes" id="UP000199611">
    <property type="component" value="Unassembled WGS sequence"/>
</dbReference>
<dbReference type="STRING" id="39841.SAMN05660836_01055"/>
<protein>
    <recommendedName>
        <fullName evidence="3">Alginate export domain-containing protein</fullName>
    </recommendedName>
</protein>
<dbReference type="SUPFAM" id="SSF56935">
    <property type="entry name" value="Porins"/>
    <property type="match status" value="1"/>
</dbReference>